<dbReference type="RefSeq" id="WP_006872678.1">
    <property type="nucleotide sequence ID" value="NZ_JH413848.1"/>
</dbReference>
<accession>G9EU24</accession>
<reference evidence="1 2" key="1">
    <citation type="journal article" date="2011" name="BMC Genomics">
        <title>Insight into cross-talk between intra-amoebal pathogens.</title>
        <authorList>
            <person name="Gimenez G."/>
            <person name="Bertelli C."/>
            <person name="Moliner C."/>
            <person name="Robert C."/>
            <person name="Raoult D."/>
            <person name="Fournier P.E."/>
            <person name="Greub G."/>
        </authorList>
    </citation>
    <scope>NUCLEOTIDE SEQUENCE [LARGE SCALE GENOMIC DNA]</scope>
    <source>
        <strain evidence="1 2">LLAP12</strain>
    </source>
</reference>
<dbReference type="AlphaFoldDB" id="G9EU24"/>
<organism evidence="1 2">
    <name type="scientific">Legionella drancourtii LLAP12</name>
    <dbReference type="NCBI Taxonomy" id="658187"/>
    <lineage>
        <taxon>Bacteria</taxon>
        <taxon>Pseudomonadati</taxon>
        <taxon>Pseudomonadota</taxon>
        <taxon>Gammaproteobacteria</taxon>
        <taxon>Legionellales</taxon>
        <taxon>Legionellaceae</taxon>
        <taxon>Legionella</taxon>
    </lineage>
</organism>
<evidence type="ECO:0000313" key="2">
    <source>
        <dbReference type="Proteomes" id="UP000002770"/>
    </source>
</evidence>
<dbReference type="HOGENOM" id="CLU_573406_0_0_6"/>
<name>G9EU24_9GAMM</name>
<proteinExistence type="predicted"/>
<gene>
    <name evidence="1" type="ORF">LDG_8814</name>
</gene>
<dbReference type="InParanoid" id="G9EU24"/>
<dbReference type="eggNOG" id="ENOG502ZZ4K">
    <property type="taxonomic scope" value="Bacteria"/>
</dbReference>
<evidence type="ECO:0000313" key="1">
    <source>
        <dbReference type="EMBL" id="EHL29375.1"/>
    </source>
</evidence>
<dbReference type="EMBL" id="JH413848">
    <property type="protein sequence ID" value="EHL29375.1"/>
    <property type="molecule type" value="Genomic_DNA"/>
</dbReference>
<protein>
    <submittedName>
        <fullName evidence="1">Uncharacterized protein</fullName>
    </submittedName>
</protein>
<dbReference type="Proteomes" id="UP000002770">
    <property type="component" value="Unassembled WGS sequence"/>
</dbReference>
<keyword evidence="2" id="KW-1185">Reference proteome</keyword>
<dbReference type="OrthoDB" id="5650038at2"/>
<sequence length="476" mass="55609">MIHNTTHISNWLVTDEDRARAQIKYELNQLKSCLHKYLFDIHDANTNSEQAINLCAAIANKYLDYLRLLDNKLEVSFPAVCVPCRFDHFKLILNLEQQLTQVLNANAKKDLIIEIISLYKLVKSVGSLDAMKQVSKFSNQLKRLFVKQRLDLWLTELIDFWSQHEATDIESSSLFHDWNTPQQQVALTFFAQPKFINLVNAVFFYKLYPDKLFSQDMHPEKLVSVRTRLSILHSYIELMQQQLYRAALQNGLTPGIDRLLHEDELPQGIMLEVDESFREIIQAAIKRLKVPFTPKNVKQATMELLHDLRLAYKFWFNPNRLIDAVMLLRQSLTADTHANDNFQNKMVHLFAQLTTTECLDLYGYFANNDSRYLRYTFLAIIQESSFYWLPMLNEAEKAAVDDVFHVLCCVMDALRIELKNRHVLTEPYVDNMDKHNIHIGQRNRDAVLRVIAIYGHQPMTAHDTMEQLFRAVEDAQ</sequence>